<keyword evidence="5" id="KW-0333">Golgi apparatus</keyword>
<dbReference type="EMBL" id="CAJVQB010014785">
    <property type="protein sequence ID" value="CAG8770710.1"/>
    <property type="molecule type" value="Genomic_DNA"/>
</dbReference>
<evidence type="ECO:0000256" key="3">
    <source>
        <dbReference type="ARBA" id="ARBA00022676"/>
    </source>
</evidence>
<dbReference type="InterPro" id="IPR055270">
    <property type="entry name" value="Glyco_tran_10_C"/>
</dbReference>
<dbReference type="Pfam" id="PF00852">
    <property type="entry name" value="Glyco_transf_10"/>
    <property type="match status" value="1"/>
</dbReference>
<accession>A0ABN7VGU3</accession>
<organism evidence="7 8">
    <name type="scientific">Gigaspora margarita</name>
    <dbReference type="NCBI Taxonomy" id="4874"/>
    <lineage>
        <taxon>Eukaryota</taxon>
        <taxon>Fungi</taxon>
        <taxon>Fungi incertae sedis</taxon>
        <taxon>Mucoromycota</taxon>
        <taxon>Glomeromycotina</taxon>
        <taxon>Glomeromycetes</taxon>
        <taxon>Diversisporales</taxon>
        <taxon>Gigasporaceae</taxon>
        <taxon>Gigaspora</taxon>
    </lineage>
</organism>
<dbReference type="SUPFAM" id="SSF53756">
    <property type="entry name" value="UDP-Glycosyltransferase/glycogen phosphorylase"/>
    <property type="match status" value="1"/>
</dbReference>
<evidence type="ECO:0000256" key="2">
    <source>
        <dbReference type="ARBA" id="ARBA00008919"/>
    </source>
</evidence>
<evidence type="ECO:0000259" key="6">
    <source>
        <dbReference type="Pfam" id="PF00852"/>
    </source>
</evidence>
<sequence>MELLNNKYIEVPIEINHTTKLINRLKIKPTNFTEWKQRHYITGYLNKNRKVNIYMTYSAWYKDQDFLKLKYNHDETLTNCDIPCIWKAKDLENLTPKEFKSADGFFCVEQPSLPNMKAWKGQKFIQYVLEPKTHCPQCHDKTHLFDIIATFDENSDIPTSYIRMDSKHWRSISPFDITKLSKDSAFISFIASHWTQFREDFISSLEAHIPVASFGRVRRNTNWGIHPECVNLAGSFTNTIDGSKGILTTSGETETTKIIRESVFKEKKTTTQEIDERFNLKNCIISKYPFYLSIENSQEKDYSTEKLWDTFNLGVVPVIWGAPNTRSYLPHPKSAIFIEDFNSTKALADYLKYLVNNETAYLEYHKWRTMKLSDEFEKRSYLSMHNLECNVCREVARLRIIEEYNT</sequence>
<dbReference type="Proteomes" id="UP000789901">
    <property type="component" value="Unassembled WGS sequence"/>
</dbReference>
<evidence type="ECO:0000256" key="1">
    <source>
        <dbReference type="ARBA" id="ARBA00004922"/>
    </source>
</evidence>
<keyword evidence="5" id="KW-0812">Transmembrane</keyword>
<comment type="similarity">
    <text evidence="2 5">Belongs to the glycosyltransferase 10 family.</text>
</comment>
<reference evidence="7 8" key="1">
    <citation type="submission" date="2021-06" db="EMBL/GenBank/DDBJ databases">
        <authorList>
            <person name="Kallberg Y."/>
            <person name="Tangrot J."/>
            <person name="Rosling A."/>
        </authorList>
    </citation>
    <scope>NUCLEOTIDE SEQUENCE [LARGE SCALE GENOMIC DNA]</scope>
    <source>
        <strain evidence="7 8">120-4 pot B 10/14</strain>
    </source>
</reference>
<name>A0ABN7VGU3_GIGMA</name>
<feature type="domain" description="Fucosyltransferase C-terminal" evidence="6">
    <location>
        <begin position="283"/>
        <end position="397"/>
    </location>
</feature>
<comment type="subcellular location">
    <subcellularLocation>
        <location evidence="5">Golgi apparatus</location>
        <location evidence="5">Golgi stack membrane</location>
        <topology evidence="5">Single-pass type II membrane protein</topology>
    </subcellularLocation>
</comment>
<evidence type="ECO:0000313" key="7">
    <source>
        <dbReference type="EMBL" id="CAG8770710.1"/>
    </source>
</evidence>
<dbReference type="PANTHER" id="PTHR11929:SF194">
    <property type="entry name" value="ALPHA-(1,3)-FUCOSYLTRANSFERASE 10"/>
    <property type="match status" value="1"/>
</dbReference>
<gene>
    <name evidence="7" type="ORF">GMARGA_LOCUS18486</name>
</gene>
<evidence type="ECO:0000256" key="4">
    <source>
        <dbReference type="ARBA" id="ARBA00022679"/>
    </source>
</evidence>
<comment type="caution">
    <text evidence="7">The sequence shown here is derived from an EMBL/GenBank/DDBJ whole genome shotgun (WGS) entry which is preliminary data.</text>
</comment>
<protein>
    <recommendedName>
        <fullName evidence="5">Fucosyltransferase</fullName>
        <ecNumber evidence="5">2.4.1.-</ecNumber>
    </recommendedName>
</protein>
<dbReference type="InterPro" id="IPR001503">
    <property type="entry name" value="Glyco_trans_10"/>
</dbReference>
<dbReference type="EC" id="2.4.1.-" evidence="5"/>
<evidence type="ECO:0000313" key="8">
    <source>
        <dbReference type="Proteomes" id="UP000789901"/>
    </source>
</evidence>
<comment type="pathway">
    <text evidence="1">Protein modification; protein glycosylation.</text>
</comment>
<dbReference type="Gene3D" id="3.40.50.11660">
    <property type="entry name" value="Glycosyl transferase family 10, C-terminal domain"/>
    <property type="match status" value="1"/>
</dbReference>
<proteinExistence type="inferred from homology"/>
<evidence type="ECO:0000256" key="5">
    <source>
        <dbReference type="RuleBase" id="RU003832"/>
    </source>
</evidence>
<keyword evidence="5" id="KW-0472">Membrane</keyword>
<dbReference type="InterPro" id="IPR038577">
    <property type="entry name" value="GT10-like_C_sf"/>
</dbReference>
<keyword evidence="4 5" id="KW-0808">Transferase</keyword>
<keyword evidence="8" id="KW-1185">Reference proteome</keyword>
<keyword evidence="3 5" id="KW-0328">Glycosyltransferase</keyword>
<dbReference type="PANTHER" id="PTHR11929">
    <property type="entry name" value="ALPHA- 1,3 -FUCOSYLTRANSFERASE"/>
    <property type="match status" value="1"/>
</dbReference>